<organism evidence="1 2">
    <name type="scientific">Candidatus Roizmanbacteria bacterium CG11_big_fil_rev_8_21_14_0_20_36_8</name>
    <dbReference type="NCBI Taxonomy" id="1974856"/>
    <lineage>
        <taxon>Bacteria</taxon>
        <taxon>Candidatus Roizmaniibacteriota</taxon>
    </lineage>
</organism>
<name>A0A2M6IV43_9BACT</name>
<dbReference type="EMBL" id="PCVM01000025">
    <property type="protein sequence ID" value="PIQ73687.1"/>
    <property type="molecule type" value="Genomic_DNA"/>
</dbReference>
<dbReference type="Proteomes" id="UP000231056">
    <property type="component" value="Unassembled WGS sequence"/>
</dbReference>
<accession>A0A2M6IV43</accession>
<evidence type="ECO:0000313" key="2">
    <source>
        <dbReference type="Proteomes" id="UP000231056"/>
    </source>
</evidence>
<sequence length="105" mass="11650">MGEPCCRFGFSDLAGRGILLNSSAIWNTFSDEEQEKTKEIFCSDNNSANKLGIPTEYCGSKPESGNQYVLDQYIKSYGLLYGTDHPDLDFNGKANGFDFSLQSLQ</sequence>
<proteinExistence type="predicted"/>
<dbReference type="AlphaFoldDB" id="A0A2M6IV43"/>
<gene>
    <name evidence="1" type="ORF">COV58_01185</name>
</gene>
<comment type="caution">
    <text evidence="1">The sequence shown here is derived from an EMBL/GenBank/DDBJ whole genome shotgun (WGS) entry which is preliminary data.</text>
</comment>
<evidence type="ECO:0000313" key="1">
    <source>
        <dbReference type="EMBL" id="PIQ73687.1"/>
    </source>
</evidence>
<protein>
    <submittedName>
        <fullName evidence="1">Uncharacterized protein</fullName>
    </submittedName>
</protein>
<reference evidence="1 2" key="1">
    <citation type="submission" date="2017-09" db="EMBL/GenBank/DDBJ databases">
        <title>Depth-based differentiation of microbial function through sediment-hosted aquifers and enrichment of novel symbionts in the deep terrestrial subsurface.</title>
        <authorList>
            <person name="Probst A.J."/>
            <person name="Ladd B."/>
            <person name="Jarett J.K."/>
            <person name="Geller-Mcgrath D.E."/>
            <person name="Sieber C.M."/>
            <person name="Emerson J.B."/>
            <person name="Anantharaman K."/>
            <person name="Thomas B.C."/>
            <person name="Malmstrom R."/>
            <person name="Stieglmeier M."/>
            <person name="Klingl A."/>
            <person name="Woyke T."/>
            <person name="Ryan C.M."/>
            <person name="Banfield J.F."/>
        </authorList>
    </citation>
    <scope>NUCLEOTIDE SEQUENCE [LARGE SCALE GENOMIC DNA]</scope>
    <source>
        <strain evidence="1">CG11_big_fil_rev_8_21_14_0_20_36_8</strain>
    </source>
</reference>